<feature type="chain" id="PRO_5025602629" evidence="10">
    <location>
        <begin position="19"/>
        <end position="580"/>
    </location>
</feature>
<dbReference type="PRINTS" id="PR01537">
    <property type="entry name" value="INTRLKN1R1F"/>
</dbReference>
<dbReference type="InterPro" id="IPR013783">
    <property type="entry name" value="Ig-like_fold"/>
</dbReference>
<evidence type="ECO:0000313" key="13">
    <source>
        <dbReference type="EMBL" id="QHA94918.1"/>
    </source>
</evidence>
<feature type="domain" description="Ig-like" evidence="12">
    <location>
        <begin position="47"/>
        <end position="132"/>
    </location>
</feature>
<keyword evidence="9" id="KW-0472">Membrane</keyword>
<keyword evidence="8" id="KW-0393">Immunoglobulin domain</keyword>
<feature type="signal peptide" evidence="10">
    <location>
        <begin position="1"/>
        <end position="18"/>
    </location>
</feature>
<evidence type="ECO:0000256" key="5">
    <source>
        <dbReference type="ARBA" id="ARBA00023027"/>
    </source>
</evidence>
<dbReference type="SMART" id="SM00408">
    <property type="entry name" value="IGc2"/>
    <property type="match status" value="2"/>
</dbReference>
<keyword evidence="13" id="KW-0675">Receptor</keyword>
<protein>
    <submittedName>
        <fullName evidence="13">Interleukin-1 receptor type 1</fullName>
    </submittedName>
</protein>
<keyword evidence="7" id="KW-0325">Glycoprotein</keyword>
<dbReference type="FunFam" id="2.60.40.10:FF:000188">
    <property type="entry name" value="Interleukin-1 receptor accessory protein-like 1"/>
    <property type="match status" value="1"/>
</dbReference>
<dbReference type="PANTHER" id="PTHR11890">
    <property type="entry name" value="INTERLEUKIN-1 RECEPTOR FAMILY MEMBER"/>
    <property type="match status" value="1"/>
</dbReference>
<evidence type="ECO:0000259" key="11">
    <source>
        <dbReference type="PROSITE" id="PS50104"/>
    </source>
</evidence>
<dbReference type="Gene3D" id="3.40.50.10140">
    <property type="entry name" value="Toll/interleukin-1 receptor homology (TIR) domain"/>
    <property type="match status" value="1"/>
</dbReference>
<feature type="domain" description="Ig-like" evidence="12">
    <location>
        <begin position="154"/>
        <end position="225"/>
    </location>
</feature>
<feature type="transmembrane region" description="Helical" evidence="9">
    <location>
        <begin position="351"/>
        <end position="376"/>
    </location>
</feature>
<evidence type="ECO:0000256" key="8">
    <source>
        <dbReference type="ARBA" id="ARBA00023319"/>
    </source>
</evidence>
<dbReference type="InterPro" id="IPR036179">
    <property type="entry name" value="Ig-like_dom_sf"/>
</dbReference>
<dbReference type="Pfam" id="PF13895">
    <property type="entry name" value="Ig_2"/>
    <property type="match status" value="1"/>
</dbReference>
<dbReference type="EMBL" id="MN128721">
    <property type="protein sequence ID" value="QHA94918.1"/>
    <property type="molecule type" value="mRNA"/>
</dbReference>
<reference evidence="13" key="1">
    <citation type="journal article" date="2019" name="Comp. Biochem. Physiol. B, Biochem. Mol. Biol.">
        <title>Molecular characterization and expression analysis of IL-1beta and two types of IL-1 receptor in barbel steed (Hemibarbus labeo).</title>
        <authorList>
            <person name="Zhou N."/>
            <person name="Chen L.L."/>
            <person name="Chen J."/>
            <person name="Guo Z.P."/>
        </authorList>
    </citation>
    <scope>NUCLEOTIDE SEQUENCE</scope>
</reference>
<evidence type="ECO:0000256" key="2">
    <source>
        <dbReference type="ARBA" id="ARBA00022729"/>
    </source>
</evidence>
<keyword evidence="4" id="KW-0378">Hydrolase</keyword>
<reference evidence="13" key="2">
    <citation type="submission" date="2019-07" db="EMBL/GenBank/DDBJ databases">
        <title>Molecular characterization and expression analysis of IL-1beta and two types of IL-1 receptors in barbel steed (Hemibarbus labeo).</title>
        <authorList>
            <person name="Chen J."/>
        </authorList>
    </citation>
    <scope>NUCLEOTIDE SEQUENCE</scope>
</reference>
<dbReference type="SUPFAM" id="SSF48726">
    <property type="entry name" value="Immunoglobulin"/>
    <property type="match status" value="2"/>
</dbReference>
<dbReference type="AlphaFoldDB" id="A0A6B9KNA9"/>
<evidence type="ECO:0000256" key="10">
    <source>
        <dbReference type="SAM" id="SignalP"/>
    </source>
</evidence>
<evidence type="ECO:0000256" key="9">
    <source>
        <dbReference type="SAM" id="Phobius"/>
    </source>
</evidence>
<keyword evidence="6" id="KW-1015">Disulfide bond</keyword>
<dbReference type="PRINTS" id="PR01536">
    <property type="entry name" value="INTRLKN1R12F"/>
</dbReference>
<evidence type="ECO:0000259" key="12">
    <source>
        <dbReference type="PROSITE" id="PS50835"/>
    </source>
</evidence>
<organism evidence="13">
    <name type="scientific">Hemibarbus labeo</name>
    <name type="common">barbel steed</name>
    <dbReference type="NCBI Taxonomy" id="328524"/>
    <lineage>
        <taxon>Eukaryota</taxon>
        <taxon>Metazoa</taxon>
        <taxon>Chordata</taxon>
        <taxon>Craniata</taxon>
        <taxon>Vertebrata</taxon>
        <taxon>Euteleostomi</taxon>
        <taxon>Actinopterygii</taxon>
        <taxon>Neopterygii</taxon>
        <taxon>Teleostei</taxon>
        <taxon>Ostariophysi</taxon>
        <taxon>Cypriniformes</taxon>
        <taxon>Gobionidae</taxon>
        <taxon>Hemibarbus-Squalidus clade</taxon>
        <taxon>Hemibarbus</taxon>
    </lineage>
</organism>
<keyword evidence="3" id="KW-0677">Repeat</keyword>
<dbReference type="InterPro" id="IPR003598">
    <property type="entry name" value="Ig_sub2"/>
</dbReference>
<sequence>MGRLSLVFLLAFLQATECAVILEKDALGSESCKDFGLAFERMFAIPGESPLLECPLQIRHLFNPAETLYNVTWYDERNGSEITDGQPSVSLTGTSLWFLNVSLQHQGTYTCVVRTQSRCYRQAAVLVVSEMTAGTCERPQRGMQRISARVNDVLSCPLRRYLRSVDHPSIQWYKNCEPLQDDDKFSPNKDILNIRNVHLDDAGLYTCKMTFSLGGVAGEMAESIECTVHDEYLENPRVIEPVHEIIKVERGSSFRKDCVVVVPGKGIPTVEVLWKVLIESEEDFISKNTSLRIHQKAMNESRQEEGFILVRTLSVSDVSEEDFYLNFTCMALSSRGNPTGQFSLVPEGPNLFLLLGLLLGSVALLFVIGVLLCTIFKVELALWVRTLFPFLYKTTDGDGKQYDAYIAYPRVLDGSSEKAEVFAMNTLPQVLEGRYGYKLFILGRDGQPGEAVVDVVQDALSRCRRLLLLYTASSLCSPEALEWAEQQTGLYRALVENSMSIVLLELEEIREPGRLPHSVRLLKDKQGALQAWKRRKRWMCWDRKLEDRSTSLHPSAGFWREVRYHLPVRGKAKERNWFSF</sequence>
<evidence type="ECO:0000256" key="7">
    <source>
        <dbReference type="ARBA" id="ARBA00023180"/>
    </source>
</evidence>
<keyword evidence="9" id="KW-1133">Transmembrane helix</keyword>
<dbReference type="InterPro" id="IPR035897">
    <property type="entry name" value="Toll_tir_struct_dom_sf"/>
</dbReference>
<keyword evidence="2 10" id="KW-0732">Signal</keyword>
<name>A0A6B9KNA9_9TELE</name>
<dbReference type="PROSITE" id="PS50835">
    <property type="entry name" value="IG_LIKE"/>
    <property type="match status" value="2"/>
</dbReference>
<dbReference type="SMART" id="SM00409">
    <property type="entry name" value="IG"/>
    <property type="match status" value="3"/>
</dbReference>
<dbReference type="InterPro" id="IPR007110">
    <property type="entry name" value="Ig-like_dom"/>
</dbReference>
<evidence type="ECO:0000256" key="4">
    <source>
        <dbReference type="ARBA" id="ARBA00022801"/>
    </source>
</evidence>
<comment type="similarity">
    <text evidence="1">Belongs to the interleukin-1 receptor family.</text>
</comment>
<dbReference type="InterPro" id="IPR004074">
    <property type="entry name" value="IL-1_rcpt_I/II-typ"/>
</dbReference>
<dbReference type="InterPro" id="IPR000157">
    <property type="entry name" value="TIR_dom"/>
</dbReference>
<proteinExistence type="evidence at transcript level"/>
<dbReference type="PANTHER" id="PTHR11890:SF3">
    <property type="entry name" value="INTERLEUKIN-1 RECEPTOR TYPE 2"/>
    <property type="match status" value="1"/>
</dbReference>
<dbReference type="GO" id="GO:0004908">
    <property type="term" value="F:interleukin-1 receptor activity"/>
    <property type="evidence" value="ECO:0007669"/>
    <property type="project" value="InterPro"/>
</dbReference>
<dbReference type="InterPro" id="IPR015621">
    <property type="entry name" value="IL-1_rcpt_fam"/>
</dbReference>
<accession>A0A6B9KNA9</accession>
<dbReference type="Pfam" id="PF01582">
    <property type="entry name" value="TIR"/>
    <property type="match status" value="1"/>
</dbReference>
<evidence type="ECO:0000256" key="3">
    <source>
        <dbReference type="ARBA" id="ARBA00022737"/>
    </source>
</evidence>
<evidence type="ECO:0000256" key="6">
    <source>
        <dbReference type="ARBA" id="ARBA00023157"/>
    </source>
</evidence>
<dbReference type="SUPFAM" id="SSF52200">
    <property type="entry name" value="Toll/Interleukin receptor TIR domain"/>
    <property type="match status" value="1"/>
</dbReference>
<dbReference type="Gene3D" id="2.60.40.10">
    <property type="entry name" value="Immunoglobulins"/>
    <property type="match status" value="3"/>
</dbReference>
<dbReference type="InterPro" id="IPR003599">
    <property type="entry name" value="Ig_sub"/>
</dbReference>
<feature type="domain" description="TIR" evidence="11">
    <location>
        <begin position="400"/>
        <end position="566"/>
    </location>
</feature>
<keyword evidence="9" id="KW-0812">Transmembrane</keyword>
<evidence type="ECO:0000256" key="1">
    <source>
        <dbReference type="ARBA" id="ARBA00009752"/>
    </source>
</evidence>
<keyword evidence="5" id="KW-0520">NAD</keyword>
<dbReference type="SMART" id="SM00255">
    <property type="entry name" value="TIR"/>
    <property type="match status" value="1"/>
</dbReference>
<dbReference type="GO" id="GO:0016787">
    <property type="term" value="F:hydrolase activity"/>
    <property type="evidence" value="ECO:0007669"/>
    <property type="project" value="UniProtKB-KW"/>
</dbReference>
<dbReference type="PROSITE" id="PS50104">
    <property type="entry name" value="TIR"/>
    <property type="match status" value="1"/>
</dbReference>